<dbReference type="Proteomes" id="UP000606786">
    <property type="component" value="Unassembled WGS sequence"/>
</dbReference>
<proteinExistence type="predicted"/>
<feature type="compositionally biased region" description="Polar residues" evidence="1">
    <location>
        <begin position="534"/>
        <end position="552"/>
    </location>
</feature>
<keyword evidence="3" id="KW-1185">Reference proteome</keyword>
<evidence type="ECO:0000313" key="3">
    <source>
        <dbReference type="Proteomes" id="UP000606786"/>
    </source>
</evidence>
<name>A0A811UW92_CERCA</name>
<dbReference type="InterPro" id="IPR010770">
    <property type="entry name" value="Ecd"/>
</dbReference>
<evidence type="ECO:0000313" key="2">
    <source>
        <dbReference type="EMBL" id="CAD7002944.1"/>
    </source>
</evidence>
<dbReference type="KEGG" id="ccat:101456608"/>
<feature type="compositionally biased region" description="Acidic residues" evidence="1">
    <location>
        <begin position="486"/>
        <end position="503"/>
    </location>
</feature>
<dbReference type="EMBL" id="CAJHJT010000034">
    <property type="protein sequence ID" value="CAD7002944.1"/>
    <property type="molecule type" value="Genomic_DNA"/>
</dbReference>
<feature type="region of interest" description="Disordered" evidence="1">
    <location>
        <begin position="481"/>
        <end position="558"/>
    </location>
</feature>
<feature type="compositionally biased region" description="Basic residues" evidence="1">
    <location>
        <begin position="522"/>
        <end position="533"/>
    </location>
</feature>
<comment type="caution">
    <text evidence="2">The sequence shown here is derived from an EMBL/GenBank/DDBJ whole genome shotgun (WGS) entry which is preliminary data.</text>
</comment>
<organism evidence="2 3">
    <name type="scientific">Ceratitis capitata</name>
    <name type="common">Mediterranean fruit fly</name>
    <name type="synonym">Tephritis capitata</name>
    <dbReference type="NCBI Taxonomy" id="7213"/>
    <lineage>
        <taxon>Eukaryota</taxon>
        <taxon>Metazoa</taxon>
        <taxon>Ecdysozoa</taxon>
        <taxon>Arthropoda</taxon>
        <taxon>Hexapoda</taxon>
        <taxon>Insecta</taxon>
        <taxon>Pterygota</taxon>
        <taxon>Neoptera</taxon>
        <taxon>Endopterygota</taxon>
        <taxon>Diptera</taxon>
        <taxon>Brachycera</taxon>
        <taxon>Muscomorpha</taxon>
        <taxon>Tephritoidea</taxon>
        <taxon>Tephritidae</taxon>
        <taxon>Ceratitis</taxon>
        <taxon>Ceratitis</taxon>
    </lineage>
</organism>
<gene>
    <name evidence="2" type="ORF">CCAP1982_LOCUS11409</name>
</gene>
<dbReference type="AlphaFoldDB" id="A0A811UW92"/>
<dbReference type="OrthoDB" id="27237at2759"/>
<sequence length="709" mass="80909">MSKLPGCKLEFVRDDDYVEYFVFPELPDTLTNVQNDGAEFEQLRNQLVLFEKQCLEIVDRHVKTFGYIWHKDEFQLQYRTECAQERLLNDEIKDSSNDSATALPLPPHLHGVTHYGDNIEDEWFIVHLLMELTREISGCVARVIDADGEFLLIEAADVLPTWANPDTCEQRVYLANGKMQLVQNSPSNSKKIMPVVTAVEKIRQNPTLYSVAKDIQDCIDERMKLFNGSTNPAIHRQIARLPLGVASLLQKQPSLIASAVRAFCERDSIDLKACRSMRYFPPEQCVRANVRFTRCLYAMLMHANYKPDRKVGWLLTDDNTSEEYKEQIVGIKIACGFEILASQAKSATKEENDPAWRAYVKNLSAKGYFRENLEGSEEYKRLMSEARTYYTKNNERFRTAPLVGREILNLLKSMETSEDVFCDDENNLQPSDSDDWLNISADQLDAMLMERYGPKKLYKPNGGINAEEFTKNIADFLEKESTYEGIGDDDDDDDTDTETEEMESGARGSHTRKRNDEEFKAKVKKNHSMRKACNRNSLIQETVESNRSQKSNTETEDSTHVRNFLDFVIPEDKWDSNSEMSDYEDDDNLEHNFEAMSNTDKNIDLHIKKYMDQMDRELAKTTIGQTFENKKAGNTSKGADDDFDDIESFKPININVNTLKNIVDSYKSQLGGPGPVSNLLNAMGAGMSTATALDSDDDEVTDDMKESRV</sequence>
<dbReference type="PANTHER" id="PTHR13060">
    <property type="entry name" value="SGT1 PROTEIN HSGT1 SUPPRESSOR OF GCR2"/>
    <property type="match status" value="1"/>
</dbReference>
<dbReference type="Pfam" id="PF07093">
    <property type="entry name" value="SGT1"/>
    <property type="match status" value="1"/>
</dbReference>
<dbReference type="GO" id="GO:0005634">
    <property type="term" value="C:nucleus"/>
    <property type="evidence" value="ECO:0007669"/>
    <property type="project" value="TreeGrafter"/>
</dbReference>
<dbReference type="PANTHER" id="PTHR13060:SF0">
    <property type="entry name" value="PROTEIN ECDYSONELESS HOMOLOG"/>
    <property type="match status" value="1"/>
</dbReference>
<accession>A0A811UW92</accession>
<protein>
    <submittedName>
        <fullName evidence="2">(Mediterranean fruit fly) hypothetical protein</fullName>
    </submittedName>
</protein>
<feature type="region of interest" description="Disordered" evidence="1">
    <location>
        <begin position="690"/>
        <end position="709"/>
    </location>
</feature>
<evidence type="ECO:0000256" key="1">
    <source>
        <dbReference type="SAM" id="MobiDB-lite"/>
    </source>
</evidence>
<reference evidence="2" key="1">
    <citation type="submission" date="2020-11" db="EMBL/GenBank/DDBJ databases">
        <authorList>
            <person name="Whitehead M."/>
        </authorList>
    </citation>
    <scope>NUCLEOTIDE SEQUENCE</scope>
    <source>
        <strain evidence="2">EGII</strain>
    </source>
</reference>